<keyword evidence="1" id="KW-0472">Membrane</keyword>
<dbReference type="GO" id="GO:0006465">
    <property type="term" value="P:signal peptide processing"/>
    <property type="evidence" value="ECO:0007669"/>
    <property type="project" value="TreeGrafter"/>
</dbReference>
<dbReference type="Pfam" id="PF06750">
    <property type="entry name" value="A24_N_bact"/>
    <property type="match status" value="1"/>
</dbReference>
<dbReference type="PANTHER" id="PTHR30487">
    <property type="entry name" value="TYPE 4 PREPILIN-LIKE PROTEINS LEADER PEPTIDE-PROCESSING ENZYME"/>
    <property type="match status" value="1"/>
</dbReference>
<evidence type="ECO:0000313" key="5">
    <source>
        <dbReference type="Proteomes" id="UP000035709"/>
    </source>
</evidence>
<dbReference type="OrthoDB" id="9789291at2"/>
<reference evidence="4 5" key="1">
    <citation type="submission" date="2015-03" db="EMBL/GenBank/DDBJ databases">
        <title>Complete genome sequence of Lactobacillus acetotolerans NBRC 13120.</title>
        <authorList>
            <person name="Toh H."/>
            <person name="Morita H."/>
            <person name="Fujita N."/>
        </authorList>
    </citation>
    <scope>NUCLEOTIDE SEQUENCE [LARGE SCALE GENOMIC DNA]</scope>
    <source>
        <strain evidence="4 5">NBRC 13120</strain>
    </source>
</reference>
<gene>
    <name evidence="4" type="ORF">LBAT_0350</name>
</gene>
<evidence type="ECO:0000256" key="2">
    <source>
        <dbReference type="SAM" id="SignalP"/>
    </source>
</evidence>
<name>A0A0D6A250_9LACO</name>
<dbReference type="PANTHER" id="PTHR30487:SF0">
    <property type="entry name" value="PREPILIN LEADER PEPTIDASE_N-METHYLTRANSFERASE-RELATED"/>
    <property type="match status" value="1"/>
</dbReference>
<feature type="domain" description="Prepilin peptidase A24 N-terminal" evidence="3">
    <location>
        <begin position="12"/>
        <end position="88"/>
    </location>
</feature>
<dbReference type="RefSeq" id="WP_060459194.1">
    <property type="nucleotide sequence ID" value="NZ_AP014808.1"/>
</dbReference>
<dbReference type="KEGG" id="lae:LBAT_0350"/>
<evidence type="ECO:0000256" key="1">
    <source>
        <dbReference type="SAM" id="Phobius"/>
    </source>
</evidence>
<feature type="transmembrane region" description="Helical" evidence="1">
    <location>
        <begin position="144"/>
        <end position="162"/>
    </location>
</feature>
<keyword evidence="5" id="KW-1185">Reference proteome</keyword>
<feature type="signal peptide" evidence="2">
    <location>
        <begin position="1"/>
        <end position="20"/>
    </location>
</feature>
<proteinExistence type="predicted"/>
<dbReference type="InterPro" id="IPR010627">
    <property type="entry name" value="Prepilin_pept_A24_N"/>
</dbReference>
<sequence length="231" mass="26568">MKFLFSLTNFFIGCCLASHAAVISDRFEKEDFIFKRSKCDYCGYELSLLDEIPIISHLLLKGKCRYCHSPIPIKLLIIEIIGGLAYINISFNQKSGIADAILIFSLLLVAICDYEEMEFNLAMLVPAIYLALITEINRFPSYRIADYIEFVPILILLTYYVLNKKLGSGDLFIYLILAFYFKPQFADLTFLSASIFLIIHFLLEYKDNFKGKEVAFIPYIFIGLTLQLLIH</sequence>
<dbReference type="PATRIC" id="fig|1600.4.peg.357"/>
<dbReference type="AlphaFoldDB" id="A0A0D6A250"/>
<dbReference type="STRING" id="1600.LBAT_0350"/>
<dbReference type="EMBL" id="AP014808">
    <property type="protein sequence ID" value="BAQ56739.1"/>
    <property type="molecule type" value="Genomic_DNA"/>
</dbReference>
<feature type="transmembrane region" description="Helical" evidence="1">
    <location>
        <begin position="71"/>
        <end position="89"/>
    </location>
</feature>
<evidence type="ECO:0000259" key="3">
    <source>
        <dbReference type="Pfam" id="PF06750"/>
    </source>
</evidence>
<feature type="transmembrane region" description="Helical" evidence="1">
    <location>
        <begin position="174"/>
        <end position="202"/>
    </location>
</feature>
<accession>A0A0D6A250</accession>
<evidence type="ECO:0000313" key="4">
    <source>
        <dbReference type="EMBL" id="BAQ56739.1"/>
    </source>
</evidence>
<keyword evidence="1" id="KW-0812">Transmembrane</keyword>
<dbReference type="GO" id="GO:0004190">
    <property type="term" value="F:aspartic-type endopeptidase activity"/>
    <property type="evidence" value="ECO:0007669"/>
    <property type="project" value="TreeGrafter"/>
</dbReference>
<dbReference type="GO" id="GO:0005886">
    <property type="term" value="C:plasma membrane"/>
    <property type="evidence" value="ECO:0007669"/>
    <property type="project" value="TreeGrafter"/>
</dbReference>
<feature type="transmembrane region" description="Helical" evidence="1">
    <location>
        <begin position="96"/>
        <end position="113"/>
    </location>
</feature>
<keyword evidence="1" id="KW-1133">Transmembrane helix</keyword>
<protein>
    <submittedName>
        <fullName evidence="4">Prepilin peptidase</fullName>
    </submittedName>
</protein>
<feature type="chain" id="PRO_5039630490" evidence="2">
    <location>
        <begin position="21"/>
        <end position="231"/>
    </location>
</feature>
<organism evidence="4 5">
    <name type="scientific">Lactobacillus acetotolerans</name>
    <dbReference type="NCBI Taxonomy" id="1600"/>
    <lineage>
        <taxon>Bacteria</taxon>
        <taxon>Bacillati</taxon>
        <taxon>Bacillota</taxon>
        <taxon>Bacilli</taxon>
        <taxon>Lactobacillales</taxon>
        <taxon>Lactobacillaceae</taxon>
        <taxon>Lactobacillus</taxon>
    </lineage>
</organism>
<dbReference type="InterPro" id="IPR050882">
    <property type="entry name" value="Prepilin_peptidase/N-MTase"/>
</dbReference>
<feature type="transmembrane region" description="Helical" evidence="1">
    <location>
        <begin position="214"/>
        <end position="230"/>
    </location>
</feature>
<feature type="transmembrane region" description="Helical" evidence="1">
    <location>
        <begin position="119"/>
        <end position="137"/>
    </location>
</feature>
<dbReference type="Proteomes" id="UP000035709">
    <property type="component" value="Chromosome"/>
</dbReference>
<keyword evidence="2" id="KW-0732">Signal</keyword>